<protein>
    <submittedName>
        <fullName evidence="2">Uncharacterized protein</fullName>
    </submittedName>
</protein>
<keyword evidence="1" id="KW-0472">Membrane</keyword>
<accession>A0A0F4TNF0</accession>
<dbReference type="PATRIC" id="fig|294.131.peg.5961"/>
<feature type="transmembrane region" description="Helical" evidence="1">
    <location>
        <begin position="12"/>
        <end position="30"/>
    </location>
</feature>
<gene>
    <name evidence="2" type="ORF">VC34_08630</name>
</gene>
<evidence type="ECO:0000313" key="3">
    <source>
        <dbReference type="Proteomes" id="UP000033500"/>
    </source>
</evidence>
<reference evidence="2 3" key="1">
    <citation type="submission" date="2015-03" db="EMBL/GenBank/DDBJ databases">
        <title>Comparative genomics of Pseudomonas insights into diversity of traits involved in vanlence and defense.</title>
        <authorList>
            <person name="Qin Y."/>
        </authorList>
    </citation>
    <scope>NUCLEOTIDE SEQUENCE [LARGE SCALE GENOMIC DNA]</scope>
    <source>
        <strain evidence="2 3">C3</strain>
    </source>
</reference>
<sequence length="285" mass="32372">MHKMFRKGASRWCKAILRYGLVLALCYWVVDFYIEWERMAEARERYYQESKKCSQKLAGMEHVPILGGGLLDRTKIPGFHFGSSTRDGLCIADVLEGSFWWTGTELRTEYQESGKEKPSSWGHFNVAARLYTRNPSTEPYNMGFKVVDWPEELIVKLKNYPGLELWLNERPPSIKNEFSVTDFVIRDWRRRDGTPRTISCDGLGSPRKKTLESGVSKADLLRFNKSQLENLDFGDLNAYCTVGLHNFDFAGGDARVGTGTGSLRGAPIALQMISEYLSNSIITGK</sequence>
<evidence type="ECO:0000256" key="1">
    <source>
        <dbReference type="SAM" id="Phobius"/>
    </source>
</evidence>
<comment type="caution">
    <text evidence="2">The sequence shown here is derived from an EMBL/GenBank/DDBJ whole genome shotgun (WGS) entry which is preliminary data.</text>
</comment>
<keyword evidence="1" id="KW-0812">Transmembrane</keyword>
<keyword evidence="1" id="KW-1133">Transmembrane helix</keyword>
<organism evidence="2 3">
    <name type="scientific">Pseudomonas fluorescens</name>
    <dbReference type="NCBI Taxonomy" id="294"/>
    <lineage>
        <taxon>Bacteria</taxon>
        <taxon>Pseudomonadati</taxon>
        <taxon>Pseudomonadota</taxon>
        <taxon>Gammaproteobacteria</taxon>
        <taxon>Pseudomonadales</taxon>
        <taxon>Pseudomonadaceae</taxon>
        <taxon>Pseudomonas</taxon>
    </lineage>
</organism>
<evidence type="ECO:0000313" key="2">
    <source>
        <dbReference type="EMBL" id="KJZ45589.1"/>
    </source>
</evidence>
<proteinExistence type="predicted"/>
<name>A0A0F4TNF0_PSEFL</name>
<dbReference type="RefSeq" id="WP_046046141.1">
    <property type="nucleotide sequence ID" value="NZ_LACD01000008.1"/>
</dbReference>
<dbReference type="Proteomes" id="UP000033500">
    <property type="component" value="Unassembled WGS sequence"/>
</dbReference>
<dbReference type="AlphaFoldDB" id="A0A0F4TNF0"/>
<dbReference type="EMBL" id="LACD01000008">
    <property type="protein sequence ID" value="KJZ45589.1"/>
    <property type="molecule type" value="Genomic_DNA"/>
</dbReference>